<dbReference type="Proteomes" id="UP000192247">
    <property type="component" value="Unassembled WGS sequence"/>
</dbReference>
<name>A0A1V9X4Y8_9ACAR</name>
<dbReference type="EMBL" id="MNPL01024636">
    <property type="protein sequence ID" value="OQR68441.1"/>
    <property type="molecule type" value="Genomic_DNA"/>
</dbReference>
<dbReference type="InParanoid" id="A0A1V9X4Y8"/>
<keyword evidence="3" id="KW-1185">Reference proteome</keyword>
<sequence>MEEFSQDLSVALEEANQQESDSCTEQVMQKPRRPRRRRARKGGCEIRANDVGNAGGLEAPESDGSLSGDNEVEGTERGAATTSSQIQQQQPSRVNRVKRNPRMQVETNDRASENLTLGDDVEMTPLNQQGAMEDCPMESAFSSSSSDLPSECGGCCGCSSEADDEQTDFPHSEPPPPKMAALVVDHPTTRGGPGGRSVSDHGRHHGIGPGAGVGSHHLGGLPIGIPFHHRLPSHLELTNEFRRRVHSAGNRAGGNCSEQAGGRKRRRRCCPLVPAATTAAGGPNSCSINSPSVPDPSPALKLVSGCSRDQTTA</sequence>
<reference evidence="2 3" key="1">
    <citation type="journal article" date="2017" name="Gigascience">
        <title>Draft genome of the honey bee ectoparasitic mite, Tropilaelaps mercedesae, is shaped by the parasitic life history.</title>
        <authorList>
            <person name="Dong X."/>
            <person name="Armstrong S.D."/>
            <person name="Xia D."/>
            <person name="Makepeace B.L."/>
            <person name="Darby A.C."/>
            <person name="Kadowaki T."/>
        </authorList>
    </citation>
    <scope>NUCLEOTIDE SEQUENCE [LARGE SCALE GENOMIC DNA]</scope>
    <source>
        <strain evidence="2">Wuxi-XJTLU</strain>
    </source>
</reference>
<accession>A0A1V9X4Y8</accession>
<protein>
    <submittedName>
        <fullName evidence="2">Uncharacterized protein</fullName>
    </submittedName>
</protein>
<dbReference type="OrthoDB" id="10496469at2759"/>
<dbReference type="AlphaFoldDB" id="A0A1V9X4Y8"/>
<feature type="region of interest" description="Disordered" evidence="1">
    <location>
        <begin position="279"/>
        <end position="313"/>
    </location>
</feature>
<feature type="compositionally biased region" description="Low complexity" evidence="1">
    <location>
        <begin position="83"/>
        <end position="92"/>
    </location>
</feature>
<evidence type="ECO:0000256" key="1">
    <source>
        <dbReference type="SAM" id="MobiDB-lite"/>
    </source>
</evidence>
<evidence type="ECO:0000313" key="3">
    <source>
        <dbReference type="Proteomes" id="UP000192247"/>
    </source>
</evidence>
<proteinExistence type="predicted"/>
<evidence type="ECO:0000313" key="2">
    <source>
        <dbReference type="EMBL" id="OQR68441.1"/>
    </source>
</evidence>
<comment type="caution">
    <text evidence="2">The sequence shown here is derived from an EMBL/GenBank/DDBJ whole genome shotgun (WGS) entry which is preliminary data.</text>
</comment>
<gene>
    <name evidence="2" type="ORF">BIW11_02013</name>
</gene>
<feature type="compositionally biased region" description="Polar residues" evidence="1">
    <location>
        <begin position="15"/>
        <end position="27"/>
    </location>
</feature>
<organism evidence="2 3">
    <name type="scientific">Tropilaelaps mercedesae</name>
    <dbReference type="NCBI Taxonomy" id="418985"/>
    <lineage>
        <taxon>Eukaryota</taxon>
        <taxon>Metazoa</taxon>
        <taxon>Ecdysozoa</taxon>
        <taxon>Arthropoda</taxon>
        <taxon>Chelicerata</taxon>
        <taxon>Arachnida</taxon>
        <taxon>Acari</taxon>
        <taxon>Parasitiformes</taxon>
        <taxon>Mesostigmata</taxon>
        <taxon>Gamasina</taxon>
        <taxon>Dermanyssoidea</taxon>
        <taxon>Laelapidae</taxon>
        <taxon>Tropilaelaps</taxon>
    </lineage>
</organism>
<feature type="compositionally biased region" description="Basic residues" evidence="1">
    <location>
        <begin position="30"/>
        <end position="41"/>
    </location>
</feature>
<feature type="region of interest" description="Disordered" evidence="1">
    <location>
        <begin position="1"/>
        <end position="111"/>
    </location>
</feature>